<dbReference type="PaxDb" id="5141-EFNCRP00000005535"/>
<sequence length="268" mass="29943">MFDTHSKQRSWMKRQKARLTRQLHRITNGLFPSPSESMPSSQIRGSSRYRSPSPFPLQRLTAKEVDEIEGQPEEPEGATGCDDLDELSPSASHASNASSMWRPPIPYLDKTPQSRSPSRSTSQAVQARREVKLITPPPTEAQQPQSATIEQVPSAVVNDKTSLLADTIPFELDNSNEWENVTAHDTTMIQDLDLTFCTLDETPVLNPTRPLRYLGIIGGMRLDPKQRSRLSPSWNECPKEGLATRTPPQIHQGPSGYILPWLLILGLI</sequence>
<name>Q7S6Q2_NEUCR</name>
<dbReference type="Proteomes" id="UP000001805">
    <property type="component" value="Chromosome 5, Linkage Group VI"/>
</dbReference>
<evidence type="ECO:0000313" key="3">
    <source>
        <dbReference type="Proteomes" id="UP000001805"/>
    </source>
</evidence>
<accession>Q7S6Q2</accession>
<organism evidence="2 3">
    <name type="scientific">Neurospora crassa (strain ATCC 24698 / 74-OR23-1A / CBS 708.71 / DSM 1257 / FGSC 987)</name>
    <dbReference type="NCBI Taxonomy" id="367110"/>
    <lineage>
        <taxon>Eukaryota</taxon>
        <taxon>Fungi</taxon>
        <taxon>Dikarya</taxon>
        <taxon>Ascomycota</taxon>
        <taxon>Pezizomycotina</taxon>
        <taxon>Sordariomycetes</taxon>
        <taxon>Sordariomycetidae</taxon>
        <taxon>Sordariales</taxon>
        <taxon>Sordariaceae</taxon>
        <taxon>Neurospora</taxon>
    </lineage>
</organism>
<dbReference type="GeneID" id="3876647"/>
<evidence type="ECO:0000256" key="1">
    <source>
        <dbReference type="SAM" id="MobiDB-lite"/>
    </source>
</evidence>
<dbReference type="OMA" id="MFDTHSK"/>
<keyword evidence="3" id="KW-1185">Reference proteome</keyword>
<protein>
    <submittedName>
        <fullName evidence="2">Uncharacterized protein</fullName>
    </submittedName>
</protein>
<dbReference type="VEuPathDB" id="FungiDB:NCU05538"/>
<feature type="region of interest" description="Disordered" evidence="1">
    <location>
        <begin position="24"/>
        <end position="127"/>
    </location>
</feature>
<dbReference type="HOGENOM" id="CLU_1124829_0_0_1"/>
<proteinExistence type="predicted"/>
<dbReference type="OrthoDB" id="10336799at2759"/>
<evidence type="ECO:0000313" key="2">
    <source>
        <dbReference type="EMBL" id="EAA31264.1"/>
    </source>
</evidence>
<dbReference type="RefSeq" id="XP_960500.1">
    <property type="nucleotide sequence ID" value="XM_955407.1"/>
</dbReference>
<dbReference type="InParanoid" id="Q7S6Q2"/>
<gene>
    <name evidence="2" type="ORF">NCU05538</name>
</gene>
<feature type="compositionally biased region" description="Acidic residues" evidence="1">
    <location>
        <begin position="66"/>
        <end position="86"/>
    </location>
</feature>
<dbReference type="EMBL" id="CM002241">
    <property type="protein sequence ID" value="EAA31264.1"/>
    <property type="molecule type" value="Genomic_DNA"/>
</dbReference>
<reference evidence="2 3" key="1">
    <citation type="journal article" date="2003" name="Nature">
        <title>The genome sequence of the filamentous fungus Neurospora crassa.</title>
        <authorList>
            <person name="Galagan J.E."/>
            <person name="Calvo S.E."/>
            <person name="Borkovich K.A."/>
            <person name="Selker E.U."/>
            <person name="Read N.D."/>
            <person name="Jaffe D."/>
            <person name="FitzHugh W."/>
            <person name="Ma L.J."/>
            <person name="Smirnov S."/>
            <person name="Purcell S."/>
            <person name="Rehman B."/>
            <person name="Elkins T."/>
            <person name="Engels R."/>
            <person name="Wang S."/>
            <person name="Nielsen C.B."/>
            <person name="Butler J."/>
            <person name="Endrizzi M."/>
            <person name="Qui D."/>
            <person name="Ianakiev P."/>
            <person name="Bell-Pedersen D."/>
            <person name="Nelson M.A."/>
            <person name="Werner-Washburne M."/>
            <person name="Selitrennikoff C.P."/>
            <person name="Kinsey J.A."/>
            <person name="Braun E.L."/>
            <person name="Zelter A."/>
            <person name="Schulte U."/>
            <person name="Kothe G.O."/>
            <person name="Jedd G."/>
            <person name="Mewes W."/>
            <person name="Staben C."/>
            <person name="Marcotte E."/>
            <person name="Greenberg D."/>
            <person name="Roy A."/>
            <person name="Foley K."/>
            <person name="Naylor J."/>
            <person name="Stange-Thomann N."/>
            <person name="Barrett R."/>
            <person name="Gnerre S."/>
            <person name="Kamal M."/>
            <person name="Kamvysselis M."/>
            <person name="Mauceli E."/>
            <person name="Bielke C."/>
            <person name="Rudd S."/>
            <person name="Frishman D."/>
            <person name="Krystofova S."/>
            <person name="Rasmussen C."/>
            <person name="Metzenberg R.L."/>
            <person name="Perkins D.D."/>
            <person name="Kroken S."/>
            <person name="Cogoni C."/>
            <person name="Macino G."/>
            <person name="Catcheside D."/>
            <person name="Li W."/>
            <person name="Pratt R.J."/>
            <person name="Osmani S.A."/>
            <person name="DeSouza C.P."/>
            <person name="Glass L."/>
            <person name="Orbach M.J."/>
            <person name="Berglund J.A."/>
            <person name="Voelker R."/>
            <person name="Yarden O."/>
            <person name="Plamann M."/>
            <person name="Seiler S."/>
            <person name="Dunlap J."/>
            <person name="Radford A."/>
            <person name="Aramayo R."/>
            <person name="Natvig D.O."/>
            <person name="Alex L.A."/>
            <person name="Mannhaupt G."/>
            <person name="Ebbole D.J."/>
            <person name="Freitag M."/>
            <person name="Paulsen I."/>
            <person name="Sachs M.S."/>
            <person name="Lander E.S."/>
            <person name="Nusbaum C."/>
            <person name="Birren B."/>
        </authorList>
    </citation>
    <scope>NUCLEOTIDE SEQUENCE [LARGE SCALE GENOMIC DNA]</scope>
    <source>
        <strain evidence="3">ATCC 24698 / 74-OR23-1A / CBS 708.71 / DSM 1257 / FGSC 987</strain>
    </source>
</reference>
<dbReference type="KEGG" id="ncr:NCU05538"/>
<feature type="compositionally biased region" description="Polar residues" evidence="1">
    <location>
        <begin position="34"/>
        <end position="50"/>
    </location>
</feature>
<dbReference type="AlphaFoldDB" id="Q7S6Q2"/>
<feature type="compositionally biased region" description="Low complexity" evidence="1">
    <location>
        <begin position="111"/>
        <end position="123"/>
    </location>
</feature>
<feature type="compositionally biased region" description="Low complexity" evidence="1">
    <location>
        <begin position="88"/>
        <end position="99"/>
    </location>
</feature>